<dbReference type="EMBL" id="MT631522">
    <property type="protein sequence ID" value="QNO52813.1"/>
    <property type="molecule type" value="Genomic_DNA"/>
</dbReference>
<dbReference type="AlphaFoldDB" id="A0A7G9YXS9"/>
<evidence type="ECO:0000313" key="1">
    <source>
        <dbReference type="EMBL" id="QNO52813.1"/>
    </source>
</evidence>
<proteinExistence type="predicted"/>
<reference evidence="1" key="1">
    <citation type="submission" date="2020-06" db="EMBL/GenBank/DDBJ databases">
        <title>Unique genomic features of the anaerobic methanotrophic archaea.</title>
        <authorList>
            <person name="Chadwick G.L."/>
            <person name="Skennerton C.T."/>
            <person name="Laso-Perez R."/>
            <person name="Leu A.O."/>
            <person name="Speth D.R."/>
            <person name="Yu H."/>
            <person name="Morgan-Lang C."/>
            <person name="Hatzenpichler R."/>
            <person name="Goudeau D."/>
            <person name="Malmstrom R."/>
            <person name="Brazelton W.J."/>
            <person name="Woyke T."/>
            <person name="Hallam S.J."/>
            <person name="Tyson G.W."/>
            <person name="Wegener G."/>
            <person name="Boetius A."/>
            <person name="Orphan V."/>
        </authorList>
    </citation>
    <scope>NUCLEOTIDE SEQUENCE</scope>
</reference>
<protein>
    <submittedName>
        <fullName evidence="1">Uncharacterized protein</fullName>
    </submittedName>
</protein>
<accession>A0A7G9YXS9</accession>
<sequence length="410" mass="47510">MTEWQQVRPLGQWMVYFDPTTKMAYSHTDYLPEDVQGRLLRNHAFESHSQRAYFIVEDNELNEYKGFTLPYSDEIVPASGQPRGLLLKEHGEREAKALNDIAKKGAGSVKAEYHEVGTALLKREGSKIEVRPLSAEEEKKLENGEFYDAEIIRYGVLRRWGEDYIPFIRLDLFQIVRQLAIMDRIDHVELLSNAMMRLGRILRTAHELGIYHCFTHPGNIDARGNLIDYEHAIYRDEIPAIKENISKKIKSEDAELFSEAGLRFRDIDVFFGGGRGILRKCQECFKLTYEELMAKVGFLRENISLSVGIPVFELLAHLNIGFYEDTLKKLTIRDQRRIIEAFIDNYCSISERQEIKKNVFSVLDRAREWTEAISGFIVNPENPEACIRQIPSEFILDLWELPPLKLYPMG</sequence>
<organism evidence="1">
    <name type="scientific">Candidatus Methanophagaceae archaeon ANME-1 ERB6</name>
    <dbReference type="NCBI Taxonomy" id="2759912"/>
    <lineage>
        <taxon>Archaea</taxon>
        <taxon>Methanobacteriati</taxon>
        <taxon>Methanobacteriota</taxon>
        <taxon>Stenosarchaea group</taxon>
        <taxon>Methanomicrobia</taxon>
        <taxon>Candidatus Methanophagales</taxon>
        <taxon>Candidatus Methanophagaceae</taxon>
    </lineage>
</organism>
<gene>
    <name evidence="1" type="ORF">KPNLKIIH_00005</name>
</gene>
<name>A0A7G9YXS9_9EURY</name>